<feature type="region of interest" description="Disordered" evidence="1">
    <location>
        <begin position="107"/>
        <end position="142"/>
    </location>
</feature>
<sequence>MTRRWPTIAIGLLAAIAIVLGLALTGGPGQARKERRDRQREGDLSALATLVRCLADNNGRRLPARLETTPQCDWQARLADPFTGAPYRYEVTGPRSYRLCAGFELPEDRPPGLRDRDAEGCVRRDYLPSASAAPAAPIPGRD</sequence>
<gene>
    <name evidence="2" type="ORF">ACFOMP_14080</name>
</gene>
<dbReference type="RefSeq" id="WP_289892931.1">
    <property type="nucleotide sequence ID" value="NZ_JBHRXE010000037.1"/>
</dbReference>
<evidence type="ECO:0008006" key="4">
    <source>
        <dbReference type="Google" id="ProtNLM"/>
    </source>
</evidence>
<evidence type="ECO:0000313" key="2">
    <source>
        <dbReference type="EMBL" id="MFC3570586.1"/>
    </source>
</evidence>
<evidence type="ECO:0000313" key="3">
    <source>
        <dbReference type="Proteomes" id="UP001595596"/>
    </source>
</evidence>
<evidence type="ECO:0000256" key="1">
    <source>
        <dbReference type="SAM" id="MobiDB-lite"/>
    </source>
</evidence>
<proteinExistence type="predicted"/>
<accession>A0ABV7S2J2</accession>
<comment type="caution">
    <text evidence="2">The sequence shown here is derived from an EMBL/GenBank/DDBJ whole genome shotgun (WGS) entry which is preliminary data.</text>
</comment>
<feature type="compositionally biased region" description="Basic and acidic residues" evidence="1">
    <location>
        <begin position="107"/>
        <end position="126"/>
    </location>
</feature>
<organism evidence="2 3">
    <name type="scientific">Paracoccus simplex</name>
    <dbReference type="NCBI Taxonomy" id="2086346"/>
    <lineage>
        <taxon>Bacteria</taxon>
        <taxon>Pseudomonadati</taxon>
        <taxon>Pseudomonadota</taxon>
        <taxon>Alphaproteobacteria</taxon>
        <taxon>Rhodobacterales</taxon>
        <taxon>Paracoccaceae</taxon>
        <taxon>Paracoccus</taxon>
    </lineage>
</organism>
<reference evidence="3" key="1">
    <citation type="journal article" date="2019" name="Int. J. Syst. Evol. Microbiol.">
        <title>The Global Catalogue of Microorganisms (GCM) 10K type strain sequencing project: providing services to taxonomists for standard genome sequencing and annotation.</title>
        <authorList>
            <consortium name="The Broad Institute Genomics Platform"/>
            <consortium name="The Broad Institute Genome Sequencing Center for Infectious Disease"/>
            <person name="Wu L."/>
            <person name="Ma J."/>
        </authorList>
    </citation>
    <scope>NUCLEOTIDE SEQUENCE [LARGE SCALE GENOMIC DNA]</scope>
    <source>
        <strain evidence="3">VKM B-3226</strain>
    </source>
</reference>
<protein>
    <recommendedName>
        <fullName evidence="4">Type II secretion system protein GspG C-terminal domain-containing protein</fullName>
    </recommendedName>
</protein>
<name>A0ABV7S2J2_9RHOB</name>
<dbReference type="EMBL" id="JBHRXE010000037">
    <property type="protein sequence ID" value="MFC3570586.1"/>
    <property type="molecule type" value="Genomic_DNA"/>
</dbReference>
<keyword evidence="3" id="KW-1185">Reference proteome</keyword>
<dbReference type="Proteomes" id="UP001595596">
    <property type="component" value="Unassembled WGS sequence"/>
</dbReference>